<name>A0A1V4SZK1_9CLOT</name>
<evidence type="ECO:0000313" key="2">
    <source>
        <dbReference type="EMBL" id="OPX49957.1"/>
    </source>
</evidence>
<feature type="transmembrane region" description="Helical" evidence="1">
    <location>
        <begin position="78"/>
        <end position="102"/>
    </location>
</feature>
<gene>
    <name evidence="2" type="ORF">CLTHE_04380</name>
</gene>
<dbReference type="AlphaFoldDB" id="A0A1V4SZK1"/>
<evidence type="ECO:0000256" key="1">
    <source>
        <dbReference type="SAM" id="Phobius"/>
    </source>
</evidence>
<keyword evidence="1" id="KW-0472">Membrane</keyword>
<dbReference type="EMBL" id="LTAY01000020">
    <property type="protein sequence ID" value="OPX49957.1"/>
    <property type="molecule type" value="Genomic_DNA"/>
</dbReference>
<accession>A0A1V4SZK1</accession>
<keyword evidence="1" id="KW-1133">Transmembrane helix</keyword>
<evidence type="ECO:0000313" key="3">
    <source>
        <dbReference type="Proteomes" id="UP000191448"/>
    </source>
</evidence>
<sequence>MKVVDLKNIKFNECKTYEKSAKMQYSLQQKEVTPIDKVKMKKITYRQKQRIAPVKHKTISSKLSYKKRNGDAYTVGEIILIVLIVLLVIGIIIAGATIFLNYSLR</sequence>
<organism evidence="2 3">
    <name type="scientific">Clostridium thermobutyricum DSM 4928</name>
    <dbReference type="NCBI Taxonomy" id="1121339"/>
    <lineage>
        <taxon>Bacteria</taxon>
        <taxon>Bacillati</taxon>
        <taxon>Bacillota</taxon>
        <taxon>Clostridia</taxon>
        <taxon>Eubacteriales</taxon>
        <taxon>Clostridiaceae</taxon>
        <taxon>Clostridium</taxon>
    </lineage>
</organism>
<proteinExistence type="predicted"/>
<keyword evidence="1" id="KW-0812">Transmembrane</keyword>
<comment type="caution">
    <text evidence="2">The sequence shown here is derived from an EMBL/GenBank/DDBJ whole genome shotgun (WGS) entry which is preliminary data.</text>
</comment>
<dbReference type="RefSeq" id="WP_080021799.1">
    <property type="nucleotide sequence ID" value="NZ_LTAY01000020.1"/>
</dbReference>
<protein>
    <submittedName>
        <fullName evidence="2">Uncharacterized protein</fullName>
    </submittedName>
</protein>
<dbReference type="Proteomes" id="UP000191448">
    <property type="component" value="Unassembled WGS sequence"/>
</dbReference>
<reference evidence="2 3" key="1">
    <citation type="submission" date="2016-02" db="EMBL/GenBank/DDBJ databases">
        <title>Genome sequence of Clostridium thermobutyricum DSM 4928.</title>
        <authorList>
            <person name="Poehlein A."/>
            <person name="Daniel R."/>
        </authorList>
    </citation>
    <scope>NUCLEOTIDE SEQUENCE [LARGE SCALE GENOMIC DNA]</scope>
    <source>
        <strain evidence="2 3">DSM 4928</strain>
    </source>
</reference>